<protein>
    <recommendedName>
        <fullName evidence="6">Blue copper domain-containing protein</fullName>
    </recommendedName>
</protein>
<dbReference type="Gene3D" id="2.60.40.420">
    <property type="entry name" value="Cupredoxins - blue copper proteins"/>
    <property type="match status" value="1"/>
</dbReference>
<dbReference type="EMBL" id="JOSZ01000021">
    <property type="protein sequence ID" value="KFM18179.1"/>
    <property type="molecule type" value="Genomic_DNA"/>
</dbReference>
<dbReference type="InterPro" id="IPR052721">
    <property type="entry name" value="ET_Amicyanin"/>
</dbReference>
<keyword evidence="3" id="KW-0812">Transmembrane</keyword>
<feature type="transmembrane region" description="Helical" evidence="3">
    <location>
        <begin position="543"/>
        <end position="565"/>
    </location>
</feature>
<evidence type="ECO:0000256" key="1">
    <source>
        <dbReference type="SAM" id="Coils"/>
    </source>
</evidence>
<keyword evidence="1" id="KW-0175">Coiled coil</keyword>
<dbReference type="InterPro" id="IPR008972">
    <property type="entry name" value="Cupredoxin"/>
</dbReference>
<evidence type="ECO:0008006" key="6">
    <source>
        <dbReference type="Google" id="ProtNLM"/>
    </source>
</evidence>
<proteinExistence type="predicted"/>
<keyword evidence="5" id="KW-1185">Reference proteome</keyword>
<evidence type="ECO:0000313" key="4">
    <source>
        <dbReference type="EMBL" id="KFM18179.1"/>
    </source>
</evidence>
<feature type="compositionally biased region" description="Pro residues" evidence="2">
    <location>
        <begin position="294"/>
        <end position="304"/>
    </location>
</feature>
<evidence type="ECO:0000313" key="5">
    <source>
        <dbReference type="Proteomes" id="UP000029387"/>
    </source>
</evidence>
<feature type="coiled-coil region" evidence="1">
    <location>
        <begin position="566"/>
        <end position="617"/>
    </location>
</feature>
<dbReference type="PANTHER" id="PTHR36507:SF1">
    <property type="entry name" value="BLL1555 PROTEIN"/>
    <property type="match status" value="1"/>
</dbReference>
<dbReference type="Proteomes" id="UP000029387">
    <property type="component" value="Unassembled WGS sequence"/>
</dbReference>
<reference evidence="4 5" key="1">
    <citation type="submission" date="2014-06" db="EMBL/GenBank/DDBJ databases">
        <authorList>
            <person name="Ngugi D.K."/>
            <person name="Blom J."/>
            <person name="Alam I."/>
            <person name="Rashid M."/>
            <person name="Baalawi W."/>
            <person name="Zhang G."/>
            <person name="Hikmawan T."/>
            <person name="Guan Y."/>
            <person name="Antunes A."/>
            <person name="Siam R."/>
            <person name="El-Dorry H."/>
            <person name="Bajic V."/>
            <person name="Stingl U."/>
        </authorList>
    </citation>
    <scope>NUCLEOTIDE SEQUENCE [LARGE SCALE GENOMIC DNA]</scope>
    <source>
        <strain evidence="4">SCGC AAA799-P11</strain>
    </source>
</reference>
<keyword evidence="3" id="KW-1133">Transmembrane helix</keyword>
<feature type="region of interest" description="Disordered" evidence="2">
    <location>
        <begin position="287"/>
        <end position="329"/>
    </location>
</feature>
<evidence type="ECO:0000256" key="3">
    <source>
        <dbReference type="SAM" id="Phobius"/>
    </source>
</evidence>
<sequence length="618" mass="70421">MCKNHTVSSKSKNLKESQVKSEKKLLDEIKNRESFYKMSNSSEHMRKFLSLLFLIAFSMTIQNTYAETFSIEPVSGSGASGCEETTDGCYIPSTVTVDVGSVVIMSNTDTAAHTFTAGTPEDGPSGLFDTGLLMAGNSFNYSPDAEGVIPYFCMVHPWMIGKIIVGNYSSPESEETMITVKMNGPSIFYLDSPNKIIRALVEIHNYDPSDGYYFMKVTHLPTNTILKDFEIFPKDSGNNMMSARIAYPILESDIEMGGQKLFGEYEIYIWTESSSHTASVKFSILESQEKSIPEPEPTPEPTPEPKTQDETSVKLQSENQNEHVKNPHEISASVNREFVEWNEEIIVSGYVKNVKSDLDYIHIELVTDWGEIVSRDQTRLKSDNSFEYSYLTGGTIHRIDQTGVHIIRLNYGYEEFQDIPKDEDWKELQFVYCDKRNVTNPEYLENCQEEYGKVERYYIGSQDPEAVKKAKEAQPPILEYQSEKTSDLSDIESESTTTTSPTRNPYDVAICHEYNSDGSCKSGTAYQHLDRYFEAERELQTQYAIAGIVVTLIIIGIIVGIVVGIRKKLKNRHKKIKKDEEEKLEQEKIQWKLKQEQDNEIQELKDKVKKLEEEKKDE</sequence>
<organism evidence="4 5">
    <name type="scientific">Marine Group I thaumarchaeote SCGC AAA799-P11</name>
    <dbReference type="NCBI Taxonomy" id="1502295"/>
    <lineage>
        <taxon>Archaea</taxon>
        <taxon>Nitrososphaerota</taxon>
        <taxon>Marine Group I</taxon>
    </lineage>
</organism>
<evidence type="ECO:0000256" key="2">
    <source>
        <dbReference type="SAM" id="MobiDB-lite"/>
    </source>
</evidence>
<name>A0A087RXH5_9ARCH</name>
<comment type="caution">
    <text evidence="4">The sequence shown here is derived from an EMBL/GenBank/DDBJ whole genome shotgun (WGS) entry which is preliminary data.</text>
</comment>
<keyword evidence="3" id="KW-0472">Membrane</keyword>
<dbReference type="PANTHER" id="PTHR36507">
    <property type="entry name" value="BLL1555 PROTEIN"/>
    <property type="match status" value="1"/>
</dbReference>
<gene>
    <name evidence="4" type="ORF">AAA799P11_01205</name>
</gene>
<dbReference type="AlphaFoldDB" id="A0A087RXH5"/>
<accession>A0A087RXH5</accession>
<dbReference type="PATRIC" id="fig|1502295.3.peg.1162"/>
<feature type="region of interest" description="Disordered" evidence="2">
    <location>
        <begin position="470"/>
        <end position="504"/>
    </location>
</feature>
<dbReference type="SUPFAM" id="SSF49503">
    <property type="entry name" value="Cupredoxins"/>
    <property type="match status" value="1"/>
</dbReference>